<gene>
    <name evidence="1" type="ORF">E3T27_11315</name>
</gene>
<proteinExistence type="predicted"/>
<organism evidence="1 2">
    <name type="scientific">Cryobacterium lyxosi</name>
    <dbReference type="NCBI Taxonomy" id="1259228"/>
    <lineage>
        <taxon>Bacteria</taxon>
        <taxon>Bacillati</taxon>
        <taxon>Actinomycetota</taxon>
        <taxon>Actinomycetes</taxon>
        <taxon>Micrococcales</taxon>
        <taxon>Microbacteriaceae</taxon>
        <taxon>Cryobacterium</taxon>
    </lineage>
</organism>
<accession>A0A4R8ZEH0</accession>
<evidence type="ECO:0000313" key="1">
    <source>
        <dbReference type="EMBL" id="TFD25335.1"/>
    </source>
</evidence>
<evidence type="ECO:0000313" key="2">
    <source>
        <dbReference type="Proteomes" id="UP000298424"/>
    </source>
</evidence>
<dbReference type="AlphaFoldDB" id="A0A4R8ZEH0"/>
<reference evidence="1 2" key="1">
    <citation type="submission" date="2019-03" db="EMBL/GenBank/DDBJ databases">
        <title>Genomics of glacier-inhabiting Cryobacterium strains.</title>
        <authorList>
            <person name="Liu Q."/>
            <person name="Xin Y.-H."/>
        </authorList>
    </citation>
    <scope>NUCLEOTIDE SEQUENCE [LARGE SCALE GENOMIC DNA]</scope>
    <source>
        <strain evidence="1 2">TMT1-1</strain>
    </source>
</reference>
<keyword evidence="2" id="KW-1185">Reference proteome</keyword>
<sequence>MFVVATVKLQELCAAKPILHSLTSSTGTSADKKSTANVARGALAPLQQALQTDMLADYRL</sequence>
<name>A0A4R8ZEH0_9MICO</name>
<protein>
    <submittedName>
        <fullName evidence="1">Uncharacterized protein</fullName>
    </submittedName>
</protein>
<dbReference type="EMBL" id="SOGT01000012">
    <property type="protein sequence ID" value="TFD25335.1"/>
    <property type="molecule type" value="Genomic_DNA"/>
</dbReference>
<comment type="caution">
    <text evidence="1">The sequence shown here is derived from an EMBL/GenBank/DDBJ whole genome shotgun (WGS) entry which is preliminary data.</text>
</comment>
<dbReference type="Proteomes" id="UP000298424">
    <property type="component" value="Unassembled WGS sequence"/>
</dbReference>
<dbReference type="OrthoDB" id="9782542at2"/>